<reference evidence="5 6" key="1">
    <citation type="journal article" date="2019" name="Sci. Rep.">
        <title>Nanopore sequencing improves the draft genome of the human pathogenic amoeba Naegleria fowleri.</title>
        <authorList>
            <person name="Liechti N."/>
            <person name="Schurch N."/>
            <person name="Bruggmann R."/>
            <person name="Wittwer M."/>
        </authorList>
    </citation>
    <scope>NUCLEOTIDE SEQUENCE [LARGE SCALE GENOMIC DNA]</scope>
    <source>
        <strain evidence="5 6">ATCC 30894</strain>
    </source>
</reference>
<dbReference type="VEuPathDB" id="AmoebaDB:NfTy_044250"/>
<keyword evidence="6" id="KW-1185">Reference proteome</keyword>
<dbReference type="PROSITE" id="PS50011">
    <property type="entry name" value="PROTEIN_KINASE_DOM"/>
    <property type="match status" value="1"/>
</dbReference>
<dbReference type="Gene3D" id="1.10.510.10">
    <property type="entry name" value="Transferase(Phosphotransferase) domain 1"/>
    <property type="match status" value="1"/>
</dbReference>
<dbReference type="SMART" id="SM00164">
    <property type="entry name" value="TBC"/>
    <property type="match status" value="1"/>
</dbReference>
<dbReference type="InterPro" id="IPR000719">
    <property type="entry name" value="Prot_kinase_dom"/>
</dbReference>
<feature type="region of interest" description="Disordered" evidence="2">
    <location>
        <begin position="1011"/>
        <end position="1043"/>
    </location>
</feature>
<dbReference type="RefSeq" id="XP_044559865.1">
    <property type="nucleotide sequence ID" value="XM_044709481.1"/>
</dbReference>
<evidence type="ECO:0000313" key="6">
    <source>
        <dbReference type="Proteomes" id="UP000444721"/>
    </source>
</evidence>
<dbReference type="SMART" id="SM00220">
    <property type="entry name" value="S_TKc"/>
    <property type="match status" value="1"/>
</dbReference>
<dbReference type="GO" id="GO:0004672">
    <property type="term" value="F:protein kinase activity"/>
    <property type="evidence" value="ECO:0007669"/>
    <property type="project" value="InterPro"/>
</dbReference>
<dbReference type="SUPFAM" id="SSF47923">
    <property type="entry name" value="Ypt/Rab-GAP domain of gyp1p"/>
    <property type="match status" value="2"/>
</dbReference>
<keyword evidence="1" id="KW-0175">Coiled coil</keyword>
<dbReference type="PANTHER" id="PTHR47219:SF9">
    <property type="entry name" value="GTPASE ACTIVATING PROTEIN AND CENTROSOME-ASSOCIATED, ISOFORM B"/>
    <property type="match status" value="1"/>
</dbReference>
<comment type="caution">
    <text evidence="5">The sequence shown here is derived from an EMBL/GenBank/DDBJ whole genome shotgun (WGS) entry which is preliminary data.</text>
</comment>
<dbReference type="PROSITE" id="PS50086">
    <property type="entry name" value="TBC_RABGAP"/>
    <property type="match status" value="1"/>
</dbReference>
<feature type="coiled-coil region" evidence="1">
    <location>
        <begin position="124"/>
        <end position="151"/>
    </location>
</feature>
<sequence>MNPKKPPSLSIVAAKNASSSSSSGRNNTTRSGSGGTPPSATSASSTSTPVAISPQQQHSSVPLPTSTTSLVMAVRGLSLLWSNFEGDWISSSEPYNQDTENSLLVYLERLIEKSMHSGGVLKRRKEYQQNMDEEENEFENTEEYISTIDKRVKTTFFEIVQHKRRWLEERKFFENLNICETVDVIGMPNLDPHFRYKNRIRFCNDESSNGVVFDPYTCFLVSLENKTSLRNEIDFCKKEGKRVGDERVYKITSQLISTVHYMHLFGVFHSLLCPELICIADNGDIRLKDPFYYHMIAWINGNIPSTSLYLKEPRDFELLVPYLAPELFALACYEDNFFKSVNNKCDVWSIGVILMEFILGNRIPFATKVDTKSQSKEDWKSSATEIYVNIHNFVEFCKIKNEENSDEQNTYTQFEDPLYKNAWKRIQRFDKTFRDLLFACLAFLPSERPDLDWLIEQPFFEIISKEKLAHISCRITKFPHFKSFEDKISNFPHNNKEVTITTSLTNPLQEKQNIFKKRYQEWKALYESKIMLFDFFYRRIFDLNITPFIFRNNKRSPGTRYFSSGISQFIFDSYVLIPFSCLEDAVNIIKSYNNNALGISTTNSPQLQTSNESPTPSEDTLCPSLIHVSGDIGKKRSLYNNKDTNITWTKFSALIGEKDMDFAYQQQRVHTFRKLLLNYPFSRDEIIREAKIDIPSILRGEIWAAILGTEDDLEADSLYFKISHDLQRQPLSNVTKRQISVDVPRCHQYNPLLHSKIGQEKLRKILEAWVFYHKNSNLVYWQGLDSLCAPFLCLHFDFEAKAFCCLNAMVNKYCHQFFTSHTNSTAMEERLAIFKKLHMYHDPELAGHLHHISFSPELYAISWFLTLFAHSLPIEKIYKLWDAIILGSSDLPIFIAVAILKQMRTRILQADFHNAMYIFQNIQGVNIMQVLEDCKRIEEKTPRGLTCPKFLQQSPSSPYFISIEGYNRDCLYPRITMQDFEKSTLPSISFLIDIRPKADFDAHHEPSAFHITRFKPDDENESNEGKQASSPSATRFQDAWSSLEQEQDEYPPEVYLGYLNQLATELHFKKGLPIVVIANNKDVSQRDKVFQLENKLMLESIPYVSIILDYDRDDNDAAPLQ</sequence>
<protein>
    <recommendedName>
        <fullName evidence="7">Rab-GAP TBC domain-containing protein</fullName>
    </recommendedName>
</protein>
<dbReference type="FunFam" id="1.10.8.270:FF:000044">
    <property type="entry name" value="TBC Kinase homolog"/>
    <property type="match status" value="1"/>
</dbReference>
<dbReference type="OrthoDB" id="1668230at2759"/>
<name>A0A6A5BJT6_NAEFO</name>
<evidence type="ECO:0000256" key="1">
    <source>
        <dbReference type="SAM" id="Coils"/>
    </source>
</evidence>
<evidence type="ECO:0000259" key="3">
    <source>
        <dbReference type="PROSITE" id="PS50011"/>
    </source>
</evidence>
<evidence type="ECO:0000313" key="5">
    <source>
        <dbReference type="EMBL" id="KAF0975152.1"/>
    </source>
</evidence>
<dbReference type="VEuPathDB" id="AmoebaDB:NF0084360"/>
<dbReference type="GeneID" id="68113123"/>
<dbReference type="OMA" id="FEAKAFC"/>
<dbReference type="GO" id="GO:0005524">
    <property type="term" value="F:ATP binding"/>
    <property type="evidence" value="ECO:0007669"/>
    <property type="project" value="InterPro"/>
</dbReference>
<organism evidence="5 6">
    <name type="scientific">Naegleria fowleri</name>
    <name type="common">Brain eating amoeba</name>
    <dbReference type="NCBI Taxonomy" id="5763"/>
    <lineage>
        <taxon>Eukaryota</taxon>
        <taxon>Discoba</taxon>
        <taxon>Heterolobosea</taxon>
        <taxon>Tetramitia</taxon>
        <taxon>Eutetramitia</taxon>
        <taxon>Vahlkampfiidae</taxon>
        <taxon>Naegleria</taxon>
    </lineage>
</organism>
<dbReference type="InterPro" id="IPR050302">
    <property type="entry name" value="Rab_GAP_TBC_domain"/>
</dbReference>
<dbReference type="Pfam" id="PF00069">
    <property type="entry name" value="Pkinase"/>
    <property type="match status" value="1"/>
</dbReference>
<feature type="compositionally biased region" description="Low complexity" evidence="2">
    <location>
        <begin position="16"/>
        <end position="49"/>
    </location>
</feature>
<proteinExistence type="predicted"/>
<dbReference type="GO" id="GO:0005096">
    <property type="term" value="F:GTPase activator activity"/>
    <property type="evidence" value="ECO:0007669"/>
    <property type="project" value="TreeGrafter"/>
</dbReference>
<dbReference type="PANTHER" id="PTHR47219">
    <property type="entry name" value="RAB GTPASE-ACTIVATING PROTEIN 1-LIKE"/>
    <property type="match status" value="1"/>
</dbReference>
<accession>A0A6A5BJT6</accession>
<dbReference type="Gene3D" id="1.10.8.270">
    <property type="entry name" value="putative rabgap domain of human tbc1 domain family member 14 like domains"/>
    <property type="match status" value="1"/>
</dbReference>
<evidence type="ECO:0000256" key="2">
    <source>
        <dbReference type="SAM" id="MobiDB-lite"/>
    </source>
</evidence>
<dbReference type="AlphaFoldDB" id="A0A6A5BJT6"/>
<dbReference type="Gene3D" id="1.10.472.80">
    <property type="entry name" value="Ypt/Rab-GAP domain of gyp1p, domain 3"/>
    <property type="match status" value="1"/>
</dbReference>
<dbReference type="Proteomes" id="UP000444721">
    <property type="component" value="Unassembled WGS sequence"/>
</dbReference>
<dbReference type="GO" id="GO:0031267">
    <property type="term" value="F:small GTPase binding"/>
    <property type="evidence" value="ECO:0007669"/>
    <property type="project" value="TreeGrafter"/>
</dbReference>
<dbReference type="InterPro" id="IPR011009">
    <property type="entry name" value="Kinase-like_dom_sf"/>
</dbReference>
<dbReference type="InterPro" id="IPR035969">
    <property type="entry name" value="Rab-GAP_TBC_sf"/>
</dbReference>
<feature type="domain" description="Protein kinase" evidence="3">
    <location>
        <begin position="109"/>
        <end position="460"/>
    </location>
</feature>
<dbReference type="VEuPathDB" id="AmoebaDB:FDP41_005905"/>
<feature type="compositionally biased region" description="Polar residues" evidence="2">
    <location>
        <begin position="1025"/>
        <end position="1043"/>
    </location>
</feature>
<dbReference type="SUPFAM" id="SSF56112">
    <property type="entry name" value="Protein kinase-like (PK-like)"/>
    <property type="match status" value="1"/>
</dbReference>
<dbReference type="Pfam" id="PF00566">
    <property type="entry name" value="RabGAP-TBC"/>
    <property type="match status" value="1"/>
</dbReference>
<feature type="domain" description="Rab-GAP TBC" evidence="4">
    <location>
        <begin position="693"/>
        <end position="888"/>
    </location>
</feature>
<evidence type="ECO:0008006" key="7">
    <source>
        <dbReference type="Google" id="ProtNLM"/>
    </source>
</evidence>
<feature type="region of interest" description="Disordered" evidence="2">
    <location>
        <begin position="1"/>
        <end position="64"/>
    </location>
</feature>
<gene>
    <name evidence="5" type="ORF">FDP41_005905</name>
</gene>
<dbReference type="InterPro" id="IPR000195">
    <property type="entry name" value="Rab-GAP-TBC_dom"/>
</dbReference>
<evidence type="ECO:0000259" key="4">
    <source>
        <dbReference type="PROSITE" id="PS50086"/>
    </source>
</evidence>
<dbReference type="EMBL" id="VFQX01000048">
    <property type="protein sequence ID" value="KAF0975152.1"/>
    <property type="molecule type" value="Genomic_DNA"/>
</dbReference>